<reference evidence="1" key="1">
    <citation type="journal article" date="2021" name="Antonie Van Leeuwenhoek">
        <title>Draft genome and description of Waterburya agarophytonicola gen. nov. sp. nov. (Pleurocapsales, Cyanobacteria): a seaweed symbiont.</title>
        <authorList>
            <person name="Bonthond G."/>
            <person name="Shalygin S."/>
            <person name="Bayer T."/>
            <person name="Weinberger F."/>
        </authorList>
    </citation>
    <scope>NUCLEOTIDE SEQUENCE</scope>
    <source>
        <strain evidence="1">KI4</strain>
    </source>
</reference>
<protein>
    <submittedName>
        <fullName evidence="1">Uncharacterized protein</fullName>
    </submittedName>
</protein>
<organism evidence="1 2">
    <name type="scientific">Waterburya agarophytonicola KI4</name>
    <dbReference type="NCBI Taxonomy" id="2874699"/>
    <lineage>
        <taxon>Bacteria</taxon>
        <taxon>Bacillati</taxon>
        <taxon>Cyanobacteriota</taxon>
        <taxon>Cyanophyceae</taxon>
        <taxon>Pleurocapsales</taxon>
        <taxon>Hyellaceae</taxon>
        <taxon>Waterburya</taxon>
        <taxon>Waterburya agarophytonicola</taxon>
    </lineage>
</organism>
<sequence>MATQQTTIFNGALTGATENLTSEFSNAIGFYLIAPGAVVEYWTLDKIQ</sequence>
<proteinExistence type="predicted"/>
<comment type="caution">
    <text evidence="1">The sequence shown here is derived from an EMBL/GenBank/DDBJ whole genome shotgun (WGS) entry which is preliminary data.</text>
</comment>
<evidence type="ECO:0000313" key="1">
    <source>
        <dbReference type="EMBL" id="MCC0177586.1"/>
    </source>
</evidence>
<dbReference type="RefSeq" id="WP_229640651.1">
    <property type="nucleotide sequence ID" value="NZ_JADWDC010000025.1"/>
</dbReference>
<accession>A0A964BST7</accession>
<gene>
    <name evidence="1" type="ORF">I4641_11415</name>
</gene>
<evidence type="ECO:0000313" key="2">
    <source>
        <dbReference type="Proteomes" id="UP000729733"/>
    </source>
</evidence>
<dbReference type="AlphaFoldDB" id="A0A964BST7"/>
<keyword evidence="2" id="KW-1185">Reference proteome</keyword>
<dbReference type="Proteomes" id="UP000729733">
    <property type="component" value="Unassembled WGS sequence"/>
</dbReference>
<name>A0A964BST7_9CYAN</name>
<dbReference type="EMBL" id="JADWDC010000025">
    <property type="protein sequence ID" value="MCC0177586.1"/>
    <property type="molecule type" value="Genomic_DNA"/>
</dbReference>